<dbReference type="PANTHER" id="PTHR47411:SF3">
    <property type="entry name" value="I-BETA-1,3-N-ACETYLGLUCOSAMINYLTRANSFERASE"/>
    <property type="match status" value="1"/>
</dbReference>
<organism evidence="1 2">
    <name type="scientific">Necator americanus</name>
    <name type="common">Human hookworm</name>
    <dbReference type="NCBI Taxonomy" id="51031"/>
    <lineage>
        <taxon>Eukaryota</taxon>
        <taxon>Metazoa</taxon>
        <taxon>Ecdysozoa</taxon>
        <taxon>Nematoda</taxon>
        <taxon>Chromadorea</taxon>
        <taxon>Rhabditida</taxon>
        <taxon>Rhabditina</taxon>
        <taxon>Rhabditomorpha</taxon>
        <taxon>Strongyloidea</taxon>
        <taxon>Ancylostomatidae</taxon>
        <taxon>Bunostominae</taxon>
        <taxon>Necator</taxon>
    </lineage>
</organism>
<dbReference type="OrthoDB" id="9974378at2759"/>
<proteinExistence type="predicted"/>
<dbReference type="KEGG" id="nai:NECAME_05981"/>
<dbReference type="EMBL" id="KI657565">
    <property type="protein sequence ID" value="ETN86366.1"/>
    <property type="molecule type" value="Genomic_DNA"/>
</dbReference>
<dbReference type="Pfam" id="PF13896">
    <property type="entry name" value="Glyco_transf_49"/>
    <property type="match status" value="2"/>
</dbReference>
<keyword evidence="2" id="KW-1185">Reference proteome</keyword>
<dbReference type="PANTHER" id="PTHR47411">
    <property type="entry name" value="B3GNT1, BETA-1,3-N-ACETYLGUCOSAMINYLTRANSFERASE 1, HOMOLOG"/>
    <property type="match status" value="1"/>
</dbReference>
<gene>
    <name evidence="1" type="ORF">NECAME_05981</name>
</gene>
<name>W2TZ75_NECAM</name>
<dbReference type="OMA" id="PFHMEIC"/>
<evidence type="ECO:0000313" key="2">
    <source>
        <dbReference type="Proteomes" id="UP000053676"/>
    </source>
</evidence>
<dbReference type="AlphaFoldDB" id="W2TZ75"/>
<sequence>MKHFVSSSKAALLCLYCLALLILMAEYWKFMGDSETSTLPSPLQSVLYHNYCVHYNVIAPVTASFDRIGQILHVSSDVLDHRIIEQVTNWNAPVSMTVVLRSIDQYACIANFLRRIRRESAAVAQHLRAHLIFSKVWSGNCTIPQSALRSSKVRCEKAATTVEQVALYPANLARNVARMFSATKYIVITDYEHLFNEGFENIVRLVAESRLKEKPLTMLVYRIFEIDEKVIKSLISLQRPARADVGSWLLAARAGPRWRINAGVSMPRDKAELQKLYKSGDAVVFHSKYYPGAHEIDGLLDWFNKNGTDGGLFAKDRRYNRANWEPQFVSLWRIPFHDEMFPYQLRDNTVLRWEMCRAEYAIDILDDVFMFHKGIKQKSNDGRTWAIQKQNSKKFVKALEMFKARMDKEYPRTKESCPEPQR</sequence>
<evidence type="ECO:0000313" key="1">
    <source>
        <dbReference type="EMBL" id="ETN86366.1"/>
    </source>
</evidence>
<evidence type="ECO:0008006" key="3">
    <source>
        <dbReference type="Google" id="ProtNLM"/>
    </source>
</evidence>
<dbReference type="STRING" id="51031.W2TZ75"/>
<protein>
    <recommendedName>
        <fullName evidence="3">N-acetyllactosaminide beta-1,3-N-acetylglucosaminyltransferase</fullName>
    </recommendedName>
</protein>
<dbReference type="Proteomes" id="UP000053676">
    <property type="component" value="Unassembled WGS sequence"/>
</dbReference>
<reference evidence="2" key="1">
    <citation type="journal article" date="2014" name="Nat. Genet.">
        <title>Genome of the human hookworm Necator americanus.</title>
        <authorList>
            <person name="Tang Y.T."/>
            <person name="Gao X."/>
            <person name="Rosa B.A."/>
            <person name="Abubucker S."/>
            <person name="Hallsworth-Pepin K."/>
            <person name="Martin J."/>
            <person name="Tyagi R."/>
            <person name="Heizer E."/>
            <person name="Zhang X."/>
            <person name="Bhonagiri-Palsikar V."/>
            <person name="Minx P."/>
            <person name="Warren W.C."/>
            <person name="Wang Q."/>
            <person name="Zhan B."/>
            <person name="Hotez P.J."/>
            <person name="Sternberg P.W."/>
            <person name="Dougall A."/>
            <person name="Gaze S.T."/>
            <person name="Mulvenna J."/>
            <person name="Sotillo J."/>
            <person name="Ranganathan S."/>
            <person name="Rabelo E.M."/>
            <person name="Wilson R.K."/>
            <person name="Felgner P.L."/>
            <person name="Bethony J."/>
            <person name="Hawdon J.M."/>
            <person name="Gasser R.B."/>
            <person name="Loukas A."/>
            <person name="Mitreva M."/>
        </authorList>
    </citation>
    <scope>NUCLEOTIDE SEQUENCE [LARGE SCALE GENOMIC DNA]</scope>
</reference>
<accession>W2TZ75</accession>